<reference evidence="2 3" key="1">
    <citation type="journal article" date="2020" name="Antonie Van Leeuwenhoek">
        <title>Rhodopirellula heiligendammensis sp. nov., Rhodopirellula pilleata sp. nov., and Rhodopirellula solitaria sp. nov. isolated from natural or artificial marine surfaces in Northern Germany and California, USA, and emended description of the genus Rhodopirellula.</title>
        <authorList>
            <person name="Kallscheuer N."/>
            <person name="Wiegand S."/>
            <person name="Jogler M."/>
            <person name="Boedeker C."/>
            <person name="Peeters S.H."/>
            <person name="Rast P."/>
            <person name="Heuer A."/>
            <person name="Jetten M.S.M."/>
            <person name="Rohde M."/>
            <person name="Jogler C."/>
        </authorList>
    </citation>
    <scope>NUCLEOTIDE SEQUENCE [LARGE SCALE GENOMIC DNA]</scope>
    <source>
        <strain evidence="2 3">Poly21</strain>
    </source>
</reference>
<dbReference type="EMBL" id="SJPU01000006">
    <property type="protein sequence ID" value="TWU09897.1"/>
    <property type="molecule type" value="Genomic_DNA"/>
</dbReference>
<protein>
    <recommendedName>
        <fullName evidence="1">Transposase IS4-like domain-containing protein</fullName>
    </recommendedName>
</protein>
<dbReference type="AlphaFoldDB" id="A0A5C6BE32"/>
<comment type="caution">
    <text evidence="2">The sequence shown here is derived from an EMBL/GenBank/DDBJ whole genome shotgun (WGS) entry which is preliminary data.</text>
</comment>
<evidence type="ECO:0000313" key="2">
    <source>
        <dbReference type="EMBL" id="TWU09897.1"/>
    </source>
</evidence>
<accession>A0A5C6BE32</accession>
<name>A0A5C6BE32_9BACT</name>
<dbReference type="Pfam" id="PF01609">
    <property type="entry name" value="DDE_Tnp_1"/>
    <property type="match status" value="1"/>
</dbReference>
<organism evidence="2 3">
    <name type="scientific">Allorhodopirellula heiligendammensis</name>
    <dbReference type="NCBI Taxonomy" id="2714739"/>
    <lineage>
        <taxon>Bacteria</taxon>
        <taxon>Pseudomonadati</taxon>
        <taxon>Planctomycetota</taxon>
        <taxon>Planctomycetia</taxon>
        <taxon>Pirellulales</taxon>
        <taxon>Pirellulaceae</taxon>
        <taxon>Allorhodopirellula</taxon>
    </lineage>
</organism>
<dbReference type="GO" id="GO:0004803">
    <property type="term" value="F:transposase activity"/>
    <property type="evidence" value="ECO:0007669"/>
    <property type="project" value="InterPro"/>
</dbReference>
<keyword evidence="3" id="KW-1185">Reference proteome</keyword>
<gene>
    <name evidence="2" type="ORF">Poly21_54460</name>
</gene>
<dbReference type="InterPro" id="IPR002559">
    <property type="entry name" value="Transposase_11"/>
</dbReference>
<sequence>MKDSRFHLKYKAENAVDMGTEIIVAAEVYHGDVGDTKTIQDTVNTAKTNIREAKTGCEVKEVVADKGYHGEQTLDALQNDSDVASVPQTLRASTVVVRFRSASPSVSA</sequence>
<evidence type="ECO:0000259" key="1">
    <source>
        <dbReference type="Pfam" id="PF01609"/>
    </source>
</evidence>
<dbReference type="GO" id="GO:0006313">
    <property type="term" value="P:DNA transposition"/>
    <property type="evidence" value="ECO:0007669"/>
    <property type="project" value="InterPro"/>
</dbReference>
<evidence type="ECO:0000313" key="3">
    <source>
        <dbReference type="Proteomes" id="UP000319908"/>
    </source>
</evidence>
<dbReference type="RefSeq" id="WP_302120600.1">
    <property type="nucleotide sequence ID" value="NZ_SJPU01000006.1"/>
</dbReference>
<feature type="domain" description="Transposase IS4-like" evidence="1">
    <location>
        <begin position="7"/>
        <end position="78"/>
    </location>
</feature>
<dbReference type="Proteomes" id="UP000319908">
    <property type="component" value="Unassembled WGS sequence"/>
</dbReference>
<proteinExistence type="predicted"/>
<dbReference type="GO" id="GO:0003677">
    <property type="term" value="F:DNA binding"/>
    <property type="evidence" value="ECO:0007669"/>
    <property type="project" value="InterPro"/>
</dbReference>